<feature type="region of interest" description="Disordered" evidence="1">
    <location>
        <begin position="466"/>
        <end position="510"/>
    </location>
</feature>
<protein>
    <submittedName>
        <fullName evidence="3">Uncharacterized protein LOC108620044 isoform X1</fullName>
    </submittedName>
</protein>
<gene>
    <name evidence="3" type="primary">LOC108620044</name>
</gene>
<dbReference type="Proteomes" id="UP000694904">
    <property type="component" value="Chromosome X"/>
</dbReference>
<reference evidence="3" key="3">
    <citation type="submission" date="2025-08" db="UniProtKB">
        <authorList>
            <consortium name="RefSeq"/>
        </authorList>
    </citation>
    <scope>IDENTIFICATION</scope>
    <source>
        <tissue evidence="3">Whole organism</tissue>
    </source>
</reference>
<accession>A0ABM1PYW4</accession>
<proteinExistence type="predicted"/>
<reference evidence="2" key="2">
    <citation type="journal article" date="2016" name="G3 (Bethesda)">
        <title>Genome Evolution in Three Species of Cactophilic Drosophila.</title>
        <authorList>
            <person name="Sanchez-Flores A."/>
            <person name="Penazola F."/>
            <person name="Carpinteyro-Ponce J."/>
            <person name="Nazario-Yepiz N."/>
            <person name="Abreu-Goodger C."/>
            <person name="Machado C.A."/>
            <person name="Markow T.A."/>
        </authorList>
    </citation>
    <scope>NUCLEOTIDE SEQUENCE [LARGE SCALE GENOMIC DNA]</scope>
</reference>
<feature type="region of interest" description="Disordered" evidence="1">
    <location>
        <begin position="533"/>
        <end position="552"/>
    </location>
</feature>
<organism evidence="2 3">
    <name type="scientific">Drosophila arizonae</name>
    <name type="common">Fruit fly</name>
    <dbReference type="NCBI Taxonomy" id="7263"/>
    <lineage>
        <taxon>Eukaryota</taxon>
        <taxon>Metazoa</taxon>
        <taxon>Ecdysozoa</taxon>
        <taxon>Arthropoda</taxon>
        <taxon>Hexapoda</taxon>
        <taxon>Insecta</taxon>
        <taxon>Pterygota</taxon>
        <taxon>Neoptera</taxon>
        <taxon>Endopterygota</taxon>
        <taxon>Diptera</taxon>
        <taxon>Brachycera</taxon>
        <taxon>Muscomorpha</taxon>
        <taxon>Ephydroidea</taxon>
        <taxon>Drosophilidae</taxon>
        <taxon>Drosophila</taxon>
    </lineage>
</organism>
<dbReference type="GeneID" id="108620044"/>
<evidence type="ECO:0000313" key="3">
    <source>
        <dbReference type="RefSeq" id="XP_017872400.1"/>
    </source>
</evidence>
<reference evidence="2" key="1">
    <citation type="journal article" date="1997" name="Nucleic Acids Res.">
        <title>tRNAscan-SE: a program for improved detection of transfer RNA genes in genomic sequence.</title>
        <authorList>
            <person name="Lowe T.M."/>
            <person name="Eddy S.R."/>
        </authorList>
    </citation>
    <scope>NUCLEOTIDE SEQUENCE [LARGE SCALE GENOMIC DNA]</scope>
</reference>
<evidence type="ECO:0000313" key="2">
    <source>
        <dbReference type="Proteomes" id="UP000694904"/>
    </source>
</evidence>
<name>A0ABM1PYW4_DROAR</name>
<sequence length="1060" mass="120894">MLCAHLNSLIMEDLRALNNCEPFKQLRTGLTNYHTLVKPLNSFNYISGNDQPIKEIAEVVLNVLLEHNLVIENIFLVKAEEHLEVKVNPAADLDRLRGILMYLILNSAMGKKEKELELAKWNPQFVHLLKQLPEPLTQVLTVSIALLCGLHELLFEFFAYGPAWLTSQYFDRLSGVLGHFVDNKVDMLTYIGGALNAVTNAICYRYSMPIIDNSMALLQRHLLSSEERLRSALPTSSGRNRYLAKSICMLLDVVVQILNCLQKPPRAPNYVSIYALHSSPVHPDNVPLPSAQQQLQIFGGKLMDSVQLLLQLISVDTYMTWHEMKSDHVLFNMQAQVSNRCQKVTQLLASGQKEHESLFNHSLNSQLSNFVGGAQSFEQCLSELTLGELLSFLDGESGEASDEELSKALDELLSRSICFGSAECVQSMVKHKRLMDAKHLLLMIEHLGQVVQLRKAEVEEMDGIKAETAAADPANGQEQARNDKGPQEEIDTEPPNAGNAASEQETQPELMDIELPRNAGRREQEEEQDLHNMQLDVMNNSSTSSGDDDESDHYDYEIADVNAPYTELINSLVLPLYQSITDTQVKMDLLHKRDQLDVLHQFVFYQPQYMSRRIFFYNQLGYWKDNFPINEFLDLCFEQPEETWLDFARLGMKHQRFCLLYLATIKRLLPHSLILMESTVKSLLNDVQLATQSASTQYATASTEMLLCLYEQPILLQRLDTPVAALMLQQHKLPFRQSQERFLADLIEALSKFSENKSFSAVEKTMLVLLQLDSVERQLMKTAKDKVKTKHSHLNRLLQAKARTNSNAKSYSSSIIAVAVRRARHQLQLAKAQLILQNSFHRYRSTNWDIIAQVVLSMDQLRANPENFHRKRIAALDQTLKYYIKHANRLITSNEVLRGRLRLLIAEKVEHKHLWHNEELDLLRDAKRSIGDYTKLLSVASTVESIQLLRCAIRLNFGLAVLQRFSDQVDAMDSDRAQNAYNFTFKCYMQVLYCEMIQHADPSKYPLLIEHILRAPKIANPENILSAMSNFKVLLRPTGIRSQALIQRFIAESLAIVNHN</sequence>
<keyword evidence="2" id="KW-1185">Reference proteome</keyword>
<dbReference type="RefSeq" id="XP_017872400.1">
    <property type="nucleotide sequence ID" value="XM_018016911.1"/>
</dbReference>
<evidence type="ECO:0000256" key="1">
    <source>
        <dbReference type="SAM" id="MobiDB-lite"/>
    </source>
</evidence>